<reference evidence="4" key="1">
    <citation type="submission" date="2021-04" db="EMBL/GenBank/DDBJ databases">
        <authorList>
            <person name="Tunstrom K."/>
        </authorList>
    </citation>
    <scope>NUCLEOTIDE SEQUENCE</scope>
</reference>
<feature type="transmembrane region" description="Helical" evidence="2">
    <location>
        <begin position="489"/>
        <end position="510"/>
    </location>
</feature>
<feature type="chain" id="PRO_5035931125" evidence="3">
    <location>
        <begin position="17"/>
        <end position="535"/>
    </location>
</feature>
<evidence type="ECO:0000256" key="1">
    <source>
        <dbReference type="SAM" id="MobiDB-lite"/>
    </source>
</evidence>
<keyword evidence="5" id="KW-1185">Reference proteome</keyword>
<feature type="region of interest" description="Disordered" evidence="1">
    <location>
        <begin position="285"/>
        <end position="316"/>
    </location>
</feature>
<keyword evidence="3" id="KW-0732">Signal</keyword>
<feature type="region of interest" description="Disordered" evidence="1">
    <location>
        <begin position="213"/>
        <end position="234"/>
    </location>
</feature>
<sequence length="535" mass="61923">MTVLLLTLCVFNLAASNPNDQTQIERYNDKIKTYKLEVPGKEPITIIETAPVSDMGSKWDSSDKMLSDKDVEIRNLMTHIVHDINGNRPRCYGPSCQERFDENEGPQDSFEDLFGNENADKLRDYRDFPKDRLQAISALAAKLKKDKLKADRYSPINDDNIDENNNKKIFTSWNRLKVKQHNHPFDDKDGWVTLEPVAWSTSKISKWKPNVKKQKPSYWNDDEDSFSTDDRLTSNQDMDTSYNYAEKKPTMIRPGFMNNKLHLSSEYDTELPSKPTWMEPQQSTANFQSSWAPDESRRPYKHNCDTHENYPNDDSGYYETMQDSLVIDPRPSKFPYEYEALHQSPIRKRPYRRPTMYSGMSDSEGDRSSRPPYGDGQWVLLSTTKGYRNKKRQRSLNPMNTENVVYPTVTSHQGVALTVLPVDDTHTNMTISHGGLLEVERNFQTVEESKLDMDKKNDLEFSTSQQKPIRNKIIKTKVVPSSLPDRSTVFAAVGAGMLPATMAMVVPMMLGRRRRRRDLNEIIHPFHMDDYNRLY</sequence>
<dbReference type="Proteomes" id="UP000691718">
    <property type="component" value="Unassembled WGS sequence"/>
</dbReference>
<dbReference type="EMBL" id="CAJQZP010000929">
    <property type="protein sequence ID" value="CAG4996839.1"/>
    <property type="molecule type" value="Genomic_DNA"/>
</dbReference>
<name>A0A8S3X2M2_PARAO</name>
<dbReference type="OrthoDB" id="8185211at2759"/>
<evidence type="ECO:0000256" key="2">
    <source>
        <dbReference type="SAM" id="Phobius"/>
    </source>
</evidence>
<feature type="region of interest" description="Disordered" evidence="1">
    <location>
        <begin position="351"/>
        <end position="377"/>
    </location>
</feature>
<organism evidence="4 5">
    <name type="scientific">Parnassius apollo</name>
    <name type="common">Apollo butterfly</name>
    <name type="synonym">Papilio apollo</name>
    <dbReference type="NCBI Taxonomy" id="110799"/>
    <lineage>
        <taxon>Eukaryota</taxon>
        <taxon>Metazoa</taxon>
        <taxon>Ecdysozoa</taxon>
        <taxon>Arthropoda</taxon>
        <taxon>Hexapoda</taxon>
        <taxon>Insecta</taxon>
        <taxon>Pterygota</taxon>
        <taxon>Neoptera</taxon>
        <taxon>Endopterygota</taxon>
        <taxon>Lepidoptera</taxon>
        <taxon>Glossata</taxon>
        <taxon>Ditrysia</taxon>
        <taxon>Papilionoidea</taxon>
        <taxon>Papilionidae</taxon>
        <taxon>Parnassiinae</taxon>
        <taxon>Parnassini</taxon>
        <taxon>Parnassius</taxon>
        <taxon>Parnassius</taxon>
    </lineage>
</organism>
<evidence type="ECO:0000313" key="5">
    <source>
        <dbReference type="Proteomes" id="UP000691718"/>
    </source>
</evidence>
<protein>
    <submittedName>
        <fullName evidence="4">(apollo) hypothetical protein</fullName>
    </submittedName>
</protein>
<keyword evidence="2" id="KW-0472">Membrane</keyword>
<evidence type="ECO:0000256" key="3">
    <source>
        <dbReference type="SAM" id="SignalP"/>
    </source>
</evidence>
<accession>A0A8S3X2M2</accession>
<feature type="compositionally biased region" description="Basic and acidic residues" evidence="1">
    <location>
        <begin position="294"/>
        <end position="310"/>
    </location>
</feature>
<proteinExistence type="predicted"/>
<dbReference type="AlphaFoldDB" id="A0A8S3X2M2"/>
<feature type="signal peptide" evidence="3">
    <location>
        <begin position="1"/>
        <end position="16"/>
    </location>
</feature>
<keyword evidence="2" id="KW-0812">Transmembrane</keyword>
<gene>
    <name evidence="4" type="ORF">PAPOLLO_LOCUS13087</name>
</gene>
<evidence type="ECO:0000313" key="4">
    <source>
        <dbReference type="EMBL" id="CAG4996839.1"/>
    </source>
</evidence>
<keyword evidence="2" id="KW-1133">Transmembrane helix</keyword>
<comment type="caution">
    <text evidence="4">The sequence shown here is derived from an EMBL/GenBank/DDBJ whole genome shotgun (WGS) entry which is preliminary data.</text>
</comment>